<dbReference type="Proteomes" id="UP000278085">
    <property type="component" value="Unassembled WGS sequence"/>
</dbReference>
<dbReference type="PANTHER" id="PTHR30251">
    <property type="entry name" value="PILUS ASSEMBLY CHAPERONE"/>
    <property type="match status" value="1"/>
</dbReference>
<accession>A0A430HID6</accession>
<dbReference type="EMBL" id="RXLQ01000010">
    <property type="protein sequence ID" value="RSZ57268.1"/>
    <property type="molecule type" value="Genomic_DNA"/>
</dbReference>
<dbReference type="RefSeq" id="WP_126075611.1">
    <property type="nucleotide sequence ID" value="NZ_CP051166.1"/>
</dbReference>
<dbReference type="Gene3D" id="2.60.40.10">
    <property type="entry name" value="Immunoglobulins"/>
    <property type="match status" value="1"/>
</dbReference>
<protein>
    <submittedName>
        <fullName evidence="3">Molecular chaperone</fullName>
    </submittedName>
</protein>
<feature type="domain" description="Pili assembly chaperone N-terminal" evidence="2">
    <location>
        <begin position="28"/>
        <end position="145"/>
    </location>
</feature>
<gene>
    <name evidence="3" type="ORF">EJB06_19070</name>
</gene>
<dbReference type="GO" id="GO:0030288">
    <property type="term" value="C:outer membrane-bounded periplasmic space"/>
    <property type="evidence" value="ECO:0007669"/>
    <property type="project" value="InterPro"/>
</dbReference>
<organism evidence="3 4">
    <name type="scientific">Massilia atriviolacea</name>
    <dbReference type="NCBI Taxonomy" id="2495579"/>
    <lineage>
        <taxon>Bacteria</taxon>
        <taxon>Pseudomonadati</taxon>
        <taxon>Pseudomonadota</taxon>
        <taxon>Betaproteobacteria</taxon>
        <taxon>Burkholderiales</taxon>
        <taxon>Oxalobacteraceae</taxon>
        <taxon>Telluria group</taxon>
        <taxon>Massilia</taxon>
    </lineage>
</organism>
<sequence length="241" mass="25465">MSARLTSCFFFLILLASCLGSVARAANLQISPVTLRLRADQGAAGIELQNLGQAPIYGQVRVYVWDQQGGEDVLTPTQQLVASPPIVQIAARAAQTIRLVRTGAAAPGAELSYRVLIDELARDDGPASTGVDIRLRYSVPVFVLPGAPGSEALTWRVSKKEGGWSLRVDNRGARHAQIGALTLSTPGGAQFVVSKGLFGYVLAGRWREWRLPITPPADLSGALAVSAVINAKPVQASAQGD</sequence>
<dbReference type="InterPro" id="IPR016147">
    <property type="entry name" value="Pili_assmbl_chaperone_N"/>
</dbReference>
<feature type="signal peptide" evidence="1">
    <location>
        <begin position="1"/>
        <end position="25"/>
    </location>
</feature>
<feature type="chain" id="PRO_5019387632" evidence="1">
    <location>
        <begin position="26"/>
        <end position="241"/>
    </location>
</feature>
<keyword evidence="1" id="KW-0732">Signal</keyword>
<dbReference type="InterPro" id="IPR013783">
    <property type="entry name" value="Ig-like_fold"/>
</dbReference>
<dbReference type="PROSITE" id="PS51257">
    <property type="entry name" value="PROKAR_LIPOPROTEIN"/>
    <property type="match status" value="1"/>
</dbReference>
<dbReference type="SUPFAM" id="SSF49354">
    <property type="entry name" value="PapD-like"/>
    <property type="match status" value="1"/>
</dbReference>
<evidence type="ECO:0000313" key="4">
    <source>
        <dbReference type="Proteomes" id="UP000278085"/>
    </source>
</evidence>
<dbReference type="Pfam" id="PF00345">
    <property type="entry name" value="PapD_N"/>
    <property type="match status" value="1"/>
</dbReference>
<evidence type="ECO:0000313" key="3">
    <source>
        <dbReference type="EMBL" id="RSZ57268.1"/>
    </source>
</evidence>
<dbReference type="PANTHER" id="PTHR30251:SF4">
    <property type="entry name" value="SLR1668 PROTEIN"/>
    <property type="match status" value="1"/>
</dbReference>
<proteinExistence type="predicted"/>
<name>A0A430HID6_9BURK</name>
<evidence type="ECO:0000256" key="1">
    <source>
        <dbReference type="SAM" id="SignalP"/>
    </source>
</evidence>
<reference evidence="3 4" key="1">
    <citation type="submission" date="2018-12" db="EMBL/GenBank/DDBJ databases">
        <authorList>
            <person name="Yang E."/>
        </authorList>
    </citation>
    <scope>NUCLEOTIDE SEQUENCE [LARGE SCALE GENOMIC DNA]</scope>
    <source>
        <strain evidence="3 4">SOD</strain>
    </source>
</reference>
<comment type="caution">
    <text evidence="3">The sequence shown here is derived from an EMBL/GenBank/DDBJ whole genome shotgun (WGS) entry which is preliminary data.</text>
</comment>
<dbReference type="InterPro" id="IPR008962">
    <property type="entry name" value="PapD-like_sf"/>
</dbReference>
<keyword evidence="4" id="KW-1185">Reference proteome</keyword>
<dbReference type="InterPro" id="IPR050643">
    <property type="entry name" value="Periplasmic_pilus_chap"/>
</dbReference>
<dbReference type="GO" id="GO:0071555">
    <property type="term" value="P:cell wall organization"/>
    <property type="evidence" value="ECO:0007669"/>
    <property type="project" value="InterPro"/>
</dbReference>
<dbReference type="AlphaFoldDB" id="A0A430HID6"/>
<evidence type="ECO:0000259" key="2">
    <source>
        <dbReference type="Pfam" id="PF00345"/>
    </source>
</evidence>
<dbReference type="OrthoDB" id="511700at2"/>